<proteinExistence type="predicted"/>
<feature type="compositionally biased region" description="Pro residues" evidence="1">
    <location>
        <begin position="312"/>
        <end position="327"/>
    </location>
</feature>
<accession>E6PDB2</accession>
<evidence type="ECO:0000256" key="1">
    <source>
        <dbReference type="SAM" id="MobiDB-lite"/>
    </source>
</evidence>
<sequence>MRLIRILLVGIVAAAGMLLAPHAAAASTYADDHGNVYIGKDVTIEPGQVVHGDLTVIGGNADIKGSVERDLTVLGGGATIEGSVGRDVTVLGGSFTQMPGAHVGRHITTIGLGHGIMRILPSIGVSSGNGSAVVHTMNPFGVSIVPWLAGGKIIGDFLVLIAFLIFPMRARLAMERLEQHPGLATAVGLGAWIAVLPLGFMLLITVILSPLILVEVLAIIVALLIGKAALALIIGNRLMVMTNAKVDPSPLLALVVGLVLITAAELVPIAGFLVTMLVLLVGVGATVLSLAQPTMLTGGYMPPTAPVGPMNVTPPPQPPIGGPPMPR</sequence>
<gene>
    <name evidence="3" type="ORF">CARN1_2351</name>
</gene>
<dbReference type="SUPFAM" id="SSF51161">
    <property type="entry name" value="Trimeric LpxA-like enzymes"/>
    <property type="match status" value="1"/>
</dbReference>
<dbReference type="Gene3D" id="2.160.10.10">
    <property type="entry name" value="Hexapeptide repeat proteins"/>
    <property type="match status" value="1"/>
</dbReference>
<name>E6PDB2_9ZZZZ</name>
<keyword evidence="2" id="KW-1133">Transmembrane helix</keyword>
<feature type="transmembrane region" description="Helical" evidence="2">
    <location>
        <begin position="246"/>
        <end position="263"/>
    </location>
</feature>
<organism evidence="3">
    <name type="scientific">mine drainage metagenome</name>
    <dbReference type="NCBI Taxonomy" id="410659"/>
    <lineage>
        <taxon>unclassified sequences</taxon>
        <taxon>metagenomes</taxon>
        <taxon>ecological metagenomes</taxon>
    </lineage>
</organism>
<feature type="transmembrane region" description="Helical" evidence="2">
    <location>
        <begin position="269"/>
        <end position="291"/>
    </location>
</feature>
<feature type="transmembrane region" description="Helical" evidence="2">
    <location>
        <begin position="144"/>
        <end position="166"/>
    </location>
</feature>
<protein>
    <recommendedName>
        <fullName evidence="4">Polymer-forming cytoskeletal protein</fullName>
    </recommendedName>
</protein>
<keyword evidence="2" id="KW-0812">Transmembrane</keyword>
<evidence type="ECO:0000256" key="2">
    <source>
        <dbReference type="SAM" id="Phobius"/>
    </source>
</evidence>
<dbReference type="EMBL" id="CABL01000001">
    <property type="protein sequence ID" value="CBH74464.1"/>
    <property type="molecule type" value="Genomic_DNA"/>
</dbReference>
<evidence type="ECO:0000313" key="3">
    <source>
        <dbReference type="EMBL" id="CBH74464.1"/>
    </source>
</evidence>
<feature type="region of interest" description="Disordered" evidence="1">
    <location>
        <begin position="307"/>
        <end position="327"/>
    </location>
</feature>
<feature type="transmembrane region" description="Helical" evidence="2">
    <location>
        <begin position="212"/>
        <end position="234"/>
    </location>
</feature>
<comment type="caution">
    <text evidence="3">The sequence shown here is derived from an EMBL/GenBank/DDBJ whole genome shotgun (WGS) entry which is preliminary data.</text>
</comment>
<keyword evidence="2" id="KW-0472">Membrane</keyword>
<dbReference type="AlphaFoldDB" id="E6PDB2"/>
<feature type="transmembrane region" description="Helical" evidence="2">
    <location>
        <begin position="186"/>
        <end position="206"/>
    </location>
</feature>
<evidence type="ECO:0008006" key="4">
    <source>
        <dbReference type="Google" id="ProtNLM"/>
    </source>
</evidence>
<dbReference type="InterPro" id="IPR011004">
    <property type="entry name" value="Trimer_LpxA-like_sf"/>
</dbReference>
<reference evidence="3" key="1">
    <citation type="submission" date="2009-10" db="EMBL/GenBank/DDBJ databases">
        <title>Diversity of trophic interactions inside an arsenic-rich microbial ecosystem.</title>
        <authorList>
            <person name="Bertin P.N."/>
            <person name="Heinrich-Salmeron A."/>
            <person name="Pelletier E."/>
            <person name="Goulhen-Chollet F."/>
            <person name="Arsene-Ploetze F."/>
            <person name="Gallien S."/>
            <person name="Calteau A."/>
            <person name="Vallenet D."/>
            <person name="Casiot C."/>
            <person name="Chane-Woon-Ming B."/>
            <person name="Giloteaux L."/>
            <person name="Barakat M."/>
            <person name="Bonnefoy V."/>
            <person name="Bruneel O."/>
            <person name="Chandler M."/>
            <person name="Cleiss J."/>
            <person name="Duran R."/>
            <person name="Elbaz-Poulichet F."/>
            <person name="Fonknechten N."/>
            <person name="Lauga B."/>
            <person name="Mornico D."/>
            <person name="Ortet P."/>
            <person name="Schaeffer C."/>
            <person name="Siguier P."/>
            <person name="Alexander Thil Smith A."/>
            <person name="Van Dorsselaer A."/>
            <person name="Weissenbach J."/>
            <person name="Medigue C."/>
            <person name="Le Paslier D."/>
        </authorList>
    </citation>
    <scope>NUCLEOTIDE SEQUENCE</scope>
</reference>